<keyword evidence="2" id="KW-1185">Reference proteome</keyword>
<protein>
    <submittedName>
        <fullName evidence="1">Uncharacterized protein</fullName>
    </submittedName>
</protein>
<reference evidence="2" key="1">
    <citation type="submission" date="2014-10" db="EMBL/GenBank/DDBJ databases">
        <authorList>
            <person name="King R."/>
        </authorList>
    </citation>
    <scope>NUCLEOTIDE SEQUENCE [LARGE SCALE GENOMIC DNA]</scope>
    <source>
        <strain evidence="2">A3/5</strain>
    </source>
</reference>
<name>A0A2L2SXP8_9HYPO</name>
<proteinExistence type="predicted"/>
<dbReference type="EMBL" id="LN649230">
    <property type="protein sequence ID" value="CEI61499.1"/>
    <property type="molecule type" value="Genomic_DNA"/>
</dbReference>
<dbReference type="AlphaFoldDB" id="A0A2L2SXP8"/>
<evidence type="ECO:0000313" key="1">
    <source>
        <dbReference type="EMBL" id="CEI61499.1"/>
    </source>
</evidence>
<evidence type="ECO:0000313" key="2">
    <source>
        <dbReference type="Proteomes" id="UP000245910"/>
    </source>
</evidence>
<sequence>MRSTRRNTYPYIAKVMRLLQEGFVRGIVWWESLNAVEYAGYIGGGDGVYRHDDLGTEAVELEGKRSAIVVARSEVLKRTYQVITLVAERALGSRPTSWAKPNGIDIEFHTGSLAQGRAIRGYRAYSPALVADPFNGGELGS</sequence>
<accession>A0A2L2SXP8</accession>
<dbReference type="Proteomes" id="UP000245910">
    <property type="component" value="Chromosome II"/>
</dbReference>
<organism evidence="1 2">
    <name type="scientific">Fusarium venenatum</name>
    <dbReference type="NCBI Taxonomy" id="56646"/>
    <lineage>
        <taxon>Eukaryota</taxon>
        <taxon>Fungi</taxon>
        <taxon>Dikarya</taxon>
        <taxon>Ascomycota</taxon>
        <taxon>Pezizomycotina</taxon>
        <taxon>Sordariomycetes</taxon>
        <taxon>Hypocreomycetidae</taxon>
        <taxon>Hypocreales</taxon>
        <taxon>Nectriaceae</taxon>
        <taxon>Fusarium</taxon>
    </lineage>
</organism>